<name>F8FG93_PAEMK</name>
<dbReference type="KEGG" id="pms:KNP414_05389"/>
<dbReference type="PATRIC" id="fig|1036673.3.peg.4995"/>
<evidence type="ECO:0000313" key="1">
    <source>
        <dbReference type="EMBL" id="AEI43913.1"/>
    </source>
</evidence>
<dbReference type="HOGENOM" id="CLU_2438020_0_0_9"/>
<dbReference type="RefSeq" id="WP_013919066.1">
    <property type="nucleotide sequence ID" value="NC_015690.1"/>
</dbReference>
<reference evidence="1 2" key="2">
    <citation type="journal article" date="2013" name="Genome Announc.">
        <title>Genome Sequence of Growth-Improving Paenibacillus mucilaginosus Strain KNP414.</title>
        <authorList>
            <person name="Lu J.J."/>
            <person name="Wang J.F."/>
            <person name="Hu X.F."/>
        </authorList>
    </citation>
    <scope>NUCLEOTIDE SEQUENCE [LARGE SCALE GENOMIC DNA]</scope>
    <source>
        <strain evidence="1 2">KNP414</strain>
    </source>
</reference>
<dbReference type="EMBL" id="CP002869">
    <property type="protein sequence ID" value="AEI43913.1"/>
    <property type="molecule type" value="Genomic_DNA"/>
</dbReference>
<gene>
    <name evidence="1" type="ordered locus">KNP414_05389</name>
</gene>
<proteinExistence type="predicted"/>
<organism evidence="1 2">
    <name type="scientific">Paenibacillus mucilaginosus (strain KNP414)</name>
    <dbReference type="NCBI Taxonomy" id="1036673"/>
    <lineage>
        <taxon>Bacteria</taxon>
        <taxon>Bacillati</taxon>
        <taxon>Bacillota</taxon>
        <taxon>Bacilli</taxon>
        <taxon>Bacillales</taxon>
        <taxon>Paenibacillaceae</taxon>
        <taxon>Paenibacillus</taxon>
    </lineage>
</organism>
<dbReference type="Proteomes" id="UP000006620">
    <property type="component" value="Chromosome"/>
</dbReference>
<evidence type="ECO:0000313" key="2">
    <source>
        <dbReference type="Proteomes" id="UP000006620"/>
    </source>
</evidence>
<evidence type="ECO:0008006" key="3">
    <source>
        <dbReference type="Google" id="ProtNLM"/>
    </source>
</evidence>
<reference evidence="2" key="1">
    <citation type="submission" date="2011-06" db="EMBL/GenBank/DDBJ databases">
        <title>Complete genome sequence of Paenibacillus mucilaginosus KNP414.</title>
        <authorList>
            <person name="Wang J."/>
            <person name="Hu S."/>
            <person name="Hu X."/>
            <person name="Zhang B."/>
            <person name="Dong D."/>
            <person name="Zhang S."/>
            <person name="Zhao K."/>
            <person name="Wu D."/>
        </authorList>
    </citation>
    <scope>NUCLEOTIDE SEQUENCE [LARGE SCALE GENOMIC DNA]</scope>
    <source>
        <strain evidence="2">KNP414</strain>
    </source>
</reference>
<accession>F8FG93</accession>
<dbReference type="AlphaFoldDB" id="F8FG93"/>
<sequence>MWMSMIEASARSAVELLIAAVQLLEDSKRSGLESDYIDHLSADIMEMEKEVVRLLGADYHSGEAAGLLGKVYSAEMTIDDFISRTRMETA</sequence>
<protein>
    <recommendedName>
        <fullName evidence="3">Rx N-terminal domain-containing protein</fullName>
    </recommendedName>
</protein>